<keyword evidence="2" id="KW-1185">Reference proteome</keyword>
<dbReference type="Proteomes" id="UP000193560">
    <property type="component" value="Unassembled WGS sequence"/>
</dbReference>
<gene>
    <name evidence="1" type="ORF">BCR42DRAFT_398845</name>
</gene>
<evidence type="ECO:0000313" key="2">
    <source>
        <dbReference type="Proteomes" id="UP000193560"/>
    </source>
</evidence>
<organism evidence="1 2">
    <name type="scientific">Absidia repens</name>
    <dbReference type="NCBI Taxonomy" id="90262"/>
    <lineage>
        <taxon>Eukaryota</taxon>
        <taxon>Fungi</taxon>
        <taxon>Fungi incertae sedis</taxon>
        <taxon>Mucoromycota</taxon>
        <taxon>Mucoromycotina</taxon>
        <taxon>Mucoromycetes</taxon>
        <taxon>Mucorales</taxon>
        <taxon>Cunninghamellaceae</taxon>
        <taxon>Absidia</taxon>
    </lineage>
</organism>
<dbReference type="AlphaFoldDB" id="A0A1X2HRA7"/>
<name>A0A1X2HRA7_9FUNG</name>
<evidence type="ECO:0000313" key="1">
    <source>
        <dbReference type="EMBL" id="ORZ02117.1"/>
    </source>
</evidence>
<dbReference type="EMBL" id="MCGE01000054">
    <property type="protein sequence ID" value="ORZ02117.1"/>
    <property type="molecule type" value="Genomic_DNA"/>
</dbReference>
<sequence>MISRLLIGSLSLLKEYDRRNDYNYQYDYPLKVISKGSVLSECYKIRGPIMAMETTGMHFYTIMQNWRHNLHTTTINAGTTTNSITFAISSTSSFSIRLTFSSRRKPAPRTIAKKDHHEENIQQMSLHSETKGVEEIGRILKSRCNEGGMDGHSISIF</sequence>
<accession>A0A1X2HRA7</accession>
<reference evidence="1 2" key="1">
    <citation type="submission" date="2016-07" db="EMBL/GenBank/DDBJ databases">
        <title>Pervasive Adenine N6-methylation of Active Genes in Fungi.</title>
        <authorList>
            <consortium name="DOE Joint Genome Institute"/>
            <person name="Mondo S.J."/>
            <person name="Dannebaum R.O."/>
            <person name="Kuo R.C."/>
            <person name="Labutti K."/>
            <person name="Haridas S."/>
            <person name="Kuo A."/>
            <person name="Salamov A."/>
            <person name="Ahrendt S.R."/>
            <person name="Lipzen A."/>
            <person name="Sullivan W."/>
            <person name="Andreopoulos W.B."/>
            <person name="Clum A."/>
            <person name="Lindquist E."/>
            <person name="Daum C."/>
            <person name="Ramamoorthy G.K."/>
            <person name="Gryganskyi A."/>
            <person name="Culley D."/>
            <person name="Magnuson J.K."/>
            <person name="James T.Y."/>
            <person name="O'Malley M.A."/>
            <person name="Stajich J.E."/>
            <person name="Spatafora J.W."/>
            <person name="Visel A."/>
            <person name="Grigoriev I.V."/>
        </authorList>
    </citation>
    <scope>NUCLEOTIDE SEQUENCE [LARGE SCALE GENOMIC DNA]</scope>
    <source>
        <strain evidence="1 2">NRRL 1336</strain>
    </source>
</reference>
<comment type="caution">
    <text evidence="1">The sequence shown here is derived from an EMBL/GenBank/DDBJ whole genome shotgun (WGS) entry which is preliminary data.</text>
</comment>
<protein>
    <submittedName>
        <fullName evidence="1">Uncharacterized protein</fullName>
    </submittedName>
</protein>
<proteinExistence type="predicted"/>